<dbReference type="InterPro" id="IPR015946">
    <property type="entry name" value="KH_dom-like_a/b"/>
</dbReference>
<dbReference type="Gene3D" id="3.30.300.20">
    <property type="match status" value="2"/>
</dbReference>
<dbReference type="PROSITE" id="PS50084">
    <property type="entry name" value="KH_TYPE_1"/>
    <property type="match status" value="1"/>
</dbReference>
<gene>
    <name evidence="7 9" type="primary">nusA</name>
    <name evidence="9" type="ORF">FYJ63_03805</name>
</gene>
<dbReference type="Pfam" id="PF00575">
    <property type="entry name" value="S1"/>
    <property type="match status" value="1"/>
</dbReference>
<keyword evidence="2 7" id="KW-0963">Cytoplasm</keyword>
<dbReference type="InterPro" id="IPR025249">
    <property type="entry name" value="TF_NusA_KH_1st"/>
</dbReference>
<comment type="subunit">
    <text evidence="7">Monomer. Binds directly to the core enzyme of the DNA-dependent RNA polymerase and to nascent RNA.</text>
</comment>
<comment type="subcellular location">
    <subcellularLocation>
        <location evidence="7">Cytoplasm</location>
    </subcellularLocation>
</comment>
<evidence type="ECO:0000313" key="9">
    <source>
        <dbReference type="EMBL" id="MST49366.1"/>
    </source>
</evidence>
<dbReference type="PANTHER" id="PTHR22648">
    <property type="entry name" value="TRANSCRIPTION TERMINATION FACTOR NUSA"/>
    <property type="match status" value="1"/>
</dbReference>
<dbReference type="PROSITE" id="PS50126">
    <property type="entry name" value="S1"/>
    <property type="match status" value="1"/>
</dbReference>
<dbReference type="InterPro" id="IPR012340">
    <property type="entry name" value="NA-bd_OB-fold"/>
</dbReference>
<keyword evidence="5 7" id="KW-0805">Transcription regulation</keyword>
<dbReference type="InterPro" id="IPR013735">
    <property type="entry name" value="TF_NusA_N"/>
</dbReference>
<dbReference type="GO" id="GO:0003700">
    <property type="term" value="F:DNA-binding transcription factor activity"/>
    <property type="evidence" value="ECO:0007669"/>
    <property type="project" value="InterPro"/>
</dbReference>
<dbReference type="Pfam" id="PF26594">
    <property type="entry name" value="KH_NusA_2nd"/>
    <property type="match status" value="1"/>
</dbReference>
<dbReference type="CDD" id="cd22529">
    <property type="entry name" value="KH-II_NusA_rpt2"/>
    <property type="match status" value="1"/>
</dbReference>
<dbReference type="InterPro" id="IPR009019">
    <property type="entry name" value="KH_sf_prok-type"/>
</dbReference>
<evidence type="ECO:0000256" key="1">
    <source>
        <dbReference type="ARBA" id="ARBA00022472"/>
    </source>
</evidence>
<dbReference type="FunFam" id="3.30.300.20:FF:000005">
    <property type="entry name" value="Transcription termination/antitermination protein NusA"/>
    <property type="match status" value="1"/>
</dbReference>
<reference evidence="9 10" key="1">
    <citation type="submission" date="2019-08" db="EMBL/GenBank/DDBJ databases">
        <title>In-depth cultivation of the pig gut microbiome towards novel bacterial diversity and tailored functional studies.</title>
        <authorList>
            <person name="Wylensek D."/>
            <person name="Hitch T.C.A."/>
            <person name="Clavel T."/>
        </authorList>
    </citation>
    <scope>NUCLEOTIDE SEQUENCE [LARGE SCALE GENOMIC DNA]</scope>
    <source>
        <strain evidence="9 10">RF-GAM-744-WT-7</strain>
    </source>
</reference>
<evidence type="ECO:0000313" key="10">
    <source>
        <dbReference type="Proteomes" id="UP000442535"/>
    </source>
</evidence>
<evidence type="ECO:0000259" key="8">
    <source>
        <dbReference type="PROSITE" id="PS50126"/>
    </source>
</evidence>
<dbReference type="Proteomes" id="UP000442535">
    <property type="component" value="Unassembled WGS sequence"/>
</dbReference>
<dbReference type="InterPro" id="IPR004087">
    <property type="entry name" value="KH_dom"/>
</dbReference>
<dbReference type="Gene3D" id="3.30.1480.10">
    <property type="entry name" value="NusA, N-terminal domain"/>
    <property type="match status" value="1"/>
</dbReference>
<dbReference type="EMBL" id="VUMY01000005">
    <property type="protein sequence ID" value="MST49366.1"/>
    <property type="molecule type" value="Genomic_DNA"/>
</dbReference>
<dbReference type="SMART" id="SM00322">
    <property type="entry name" value="KH"/>
    <property type="match status" value="1"/>
</dbReference>
<dbReference type="InterPro" id="IPR003029">
    <property type="entry name" value="S1_domain"/>
</dbReference>
<dbReference type="NCBIfam" id="TIGR01953">
    <property type="entry name" value="NusA"/>
    <property type="match status" value="1"/>
</dbReference>
<dbReference type="InterPro" id="IPR036555">
    <property type="entry name" value="NusA_N_sf"/>
</dbReference>
<dbReference type="Pfam" id="PF08529">
    <property type="entry name" value="NusA_N"/>
    <property type="match status" value="1"/>
</dbReference>
<dbReference type="GO" id="GO:0031564">
    <property type="term" value="P:transcription antitermination"/>
    <property type="evidence" value="ECO:0007669"/>
    <property type="project" value="UniProtKB-UniRule"/>
</dbReference>
<evidence type="ECO:0000256" key="7">
    <source>
        <dbReference type="HAMAP-Rule" id="MF_00945"/>
    </source>
</evidence>
<dbReference type="CDD" id="cd02134">
    <property type="entry name" value="KH-II_NusA_rpt1"/>
    <property type="match status" value="1"/>
</dbReference>
<dbReference type="AlphaFoldDB" id="A0A7K0K1J7"/>
<evidence type="ECO:0000256" key="3">
    <source>
        <dbReference type="ARBA" id="ARBA00022814"/>
    </source>
</evidence>
<organism evidence="9 10">
    <name type="scientific">Mobiluncus porci</name>
    <dbReference type="NCBI Taxonomy" id="2652278"/>
    <lineage>
        <taxon>Bacteria</taxon>
        <taxon>Bacillati</taxon>
        <taxon>Actinomycetota</taxon>
        <taxon>Actinomycetes</taxon>
        <taxon>Actinomycetales</taxon>
        <taxon>Actinomycetaceae</taxon>
        <taxon>Mobiluncus</taxon>
    </lineage>
</organism>
<dbReference type="PANTHER" id="PTHR22648:SF0">
    <property type="entry name" value="TRANSCRIPTION TERMINATION_ANTITERMINATION PROTEIN NUSA"/>
    <property type="match status" value="1"/>
</dbReference>
<evidence type="ECO:0000256" key="6">
    <source>
        <dbReference type="ARBA" id="ARBA00023163"/>
    </source>
</evidence>
<dbReference type="RefSeq" id="WP_154543931.1">
    <property type="nucleotide sequence ID" value="NZ_JAQYQY010000003.1"/>
</dbReference>
<dbReference type="Pfam" id="PF13184">
    <property type="entry name" value="KH_NusA_1st"/>
    <property type="match status" value="1"/>
</dbReference>
<dbReference type="GO" id="GO:0003723">
    <property type="term" value="F:RNA binding"/>
    <property type="evidence" value="ECO:0007669"/>
    <property type="project" value="UniProtKB-UniRule"/>
</dbReference>
<dbReference type="InterPro" id="IPR058582">
    <property type="entry name" value="KH_NusA_2nd"/>
</dbReference>
<name>A0A7K0K1J7_9ACTO</name>
<dbReference type="SUPFAM" id="SSF54814">
    <property type="entry name" value="Prokaryotic type KH domain (KH-domain type II)"/>
    <property type="match status" value="2"/>
</dbReference>
<dbReference type="SMART" id="SM00316">
    <property type="entry name" value="S1"/>
    <property type="match status" value="1"/>
</dbReference>
<keyword evidence="6 7" id="KW-0804">Transcription</keyword>
<accession>A0A7K0K1J7</accession>
<protein>
    <recommendedName>
        <fullName evidence="7">Transcription termination/antitermination protein NusA</fullName>
    </recommendedName>
</protein>
<sequence length="327" mass="35788">MQIDMSTLRLVEAEKGMDFESLVKTVEEALLKAFRNQSGVKGPARVEVERKTGDVKVFVTELDEDENPVGEEEVTPDDFGRTAAATVKSVIIQRFQEEEDKQVLGDFKDRVGQVVSGVVTAARDPKLVAVDLGDIEGIIPPAEQVPGEHYKNGERIRVYVLTANRGLKGPHIELSRTHPGLVQGLFKREVPEIEKDLVAIESVAREPGHRTKIAVRALENGVNAKGACIGPNGSRVRAVMNELNGEKIDIIDWSENPVEFIANALSPAKVVSVRVLDEERRLARVVVPDFQQSLAIGKEGQNARLASRLTGWGIDIHSDNENGSPLA</sequence>
<comment type="caution">
    <text evidence="9">The sequence shown here is derived from an EMBL/GenBank/DDBJ whole genome shotgun (WGS) entry which is preliminary data.</text>
</comment>
<keyword evidence="4 7" id="KW-0694">RNA-binding</keyword>
<dbReference type="CDD" id="cd04455">
    <property type="entry name" value="S1_NusA"/>
    <property type="match status" value="1"/>
</dbReference>
<evidence type="ECO:0000256" key="5">
    <source>
        <dbReference type="ARBA" id="ARBA00023015"/>
    </source>
</evidence>
<comment type="similarity">
    <text evidence="7">Belongs to the NusA family.</text>
</comment>
<dbReference type="HAMAP" id="MF_00945_B">
    <property type="entry name" value="NusA_B"/>
    <property type="match status" value="1"/>
</dbReference>
<dbReference type="InterPro" id="IPR010213">
    <property type="entry name" value="TF_NusA"/>
</dbReference>
<keyword evidence="10" id="KW-1185">Reference proteome</keyword>
<dbReference type="FunFam" id="3.30.300.20:FF:000002">
    <property type="entry name" value="Transcription termination/antitermination protein NusA"/>
    <property type="match status" value="1"/>
</dbReference>
<evidence type="ECO:0000256" key="2">
    <source>
        <dbReference type="ARBA" id="ARBA00022490"/>
    </source>
</evidence>
<evidence type="ECO:0000256" key="4">
    <source>
        <dbReference type="ARBA" id="ARBA00022884"/>
    </source>
</evidence>
<dbReference type="GO" id="GO:0006353">
    <property type="term" value="P:DNA-templated transcription termination"/>
    <property type="evidence" value="ECO:0007669"/>
    <property type="project" value="UniProtKB-UniRule"/>
</dbReference>
<dbReference type="SUPFAM" id="SSF50249">
    <property type="entry name" value="Nucleic acid-binding proteins"/>
    <property type="match status" value="1"/>
</dbReference>
<proteinExistence type="inferred from homology"/>
<dbReference type="GO" id="GO:0005829">
    <property type="term" value="C:cytosol"/>
    <property type="evidence" value="ECO:0007669"/>
    <property type="project" value="TreeGrafter"/>
</dbReference>
<keyword evidence="1 7" id="KW-0806">Transcription termination</keyword>
<dbReference type="Gene3D" id="2.40.50.140">
    <property type="entry name" value="Nucleic acid-binding proteins"/>
    <property type="match status" value="1"/>
</dbReference>
<keyword evidence="3 7" id="KW-0889">Transcription antitermination</keyword>
<dbReference type="SUPFAM" id="SSF69705">
    <property type="entry name" value="Transcription factor NusA, N-terminal domain"/>
    <property type="match status" value="1"/>
</dbReference>
<dbReference type="InterPro" id="IPR030842">
    <property type="entry name" value="TF_NusA_bacterial"/>
</dbReference>
<comment type="function">
    <text evidence="7">Participates in both transcription termination and antitermination.</text>
</comment>
<feature type="domain" description="S1 motif" evidence="8">
    <location>
        <begin position="112"/>
        <end position="177"/>
    </location>
</feature>